<dbReference type="GO" id="GO:0000428">
    <property type="term" value="C:DNA-directed RNA polymerase complex"/>
    <property type="evidence" value="ECO:0007669"/>
    <property type="project" value="UniProtKB-KW"/>
</dbReference>
<gene>
    <name evidence="12" type="ORF">AMK59_5805</name>
</gene>
<keyword evidence="5" id="KW-0548">Nucleotidyltransferase</keyword>
<dbReference type="GO" id="GO:0003899">
    <property type="term" value="F:DNA-directed RNA polymerase activity"/>
    <property type="evidence" value="ECO:0007669"/>
    <property type="project" value="UniProtKB-EC"/>
</dbReference>
<evidence type="ECO:0000313" key="12">
    <source>
        <dbReference type="EMBL" id="KRT81951.1"/>
    </source>
</evidence>
<accession>A0A0T6B3H0</accession>
<organism evidence="12 13">
    <name type="scientific">Oryctes borbonicus</name>
    <dbReference type="NCBI Taxonomy" id="1629725"/>
    <lineage>
        <taxon>Eukaryota</taxon>
        <taxon>Metazoa</taxon>
        <taxon>Ecdysozoa</taxon>
        <taxon>Arthropoda</taxon>
        <taxon>Hexapoda</taxon>
        <taxon>Insecta</taxon>
        <taxon>Pterygota</taxon>
        <taxon>Neoptera</taxon>
        <taxon>Endopterygota</taxon>
        <taxon>Coleoptera</taxon>
        <taxon>Polyphaga</taxon>
        <taxon>Scarabaeiformia</taxon>
        <taxon>Scarabaeidae</taxon>
        <taxon>Dynastinae</taxon>
        <taxon>Oryctes</taxon>
    </lineage>
</organism>
<evidence type="ECO:0000256" key="4">
    <source>
        <dbReference type="ARBA" id="ARBA00022679"/>
    </source>
</evidence>
<comment type="similarity">
    <text evidence="1 8">Belongs to the RNA polymerase beta chain family.</text>
</comment>
<evidence type="ECO:0000256" key="3">
    <source>
        <dbReference type="ARBA" id="ARBA00022478"/>
    </source>
</evidence>
<dbReference type="InterPro" id="IPR009674">
    <property type="entry name" value="Rpa2_dom_4"/>
</dbReference>
<evidence type="ECO:0000256" key="7">
    <source>
        <dbReference type="ARBA" id="ARBA00047768"/>
    </source>
</evidence>
<dbReference type="Gene3D" id="2.40.270.10">
    <property type="entry name" value="DNA-directed RNA polymerase, subunit 2, domain 6"/>
    <property type="match status" value="1"/>
</dbReference>
<feature type="domain" description="DNA-directed RNA polymerase subunit 2 hybrid-binding" evidence="9">
    <location>
        <begin position="289"/>
        <end position="455"/>
    </location>
</feature>
<dbReference type="EMBL" id="LJIG01015988">
    <property type="protein sequence ID" value="KRT81951.1"/>
    <property type="molecule type" value="Genomic_DNA"/>
</dbReference>
<keyword evidence="13" id="KW-1185">Reference proteome</keyword>
<evidence type="ECO:0000259" key="11">
    <source>
        <dbReference type="Pfam" id="PF06883"/>
    </source>
</evidence>
<evidence type="ECO:0000259" key="10">
    <source>
        <dbReference type="Pfam" id="PF04565"/>
    </source>
</evidence>
<dbReference type="Proteomes" id="UP000051574">
    <property type="component" value="Unassembled WGS sequence"/>
</dbReference>
<reference evidence="12 13" key="1">
    <citation type="submission" date="2015-09" db="EMBL/GenBank/DDBJ databases">
        <title>Draft genome of the scarab beetle Oryctes borbonicus.</title>
        <authorList>
            <person name="Meyer J.M."/>
            <person name="Markov G.V."/>
            <person name="Baskaran P."/>
            <person name="Herrmann M."/>
            <person name="Sommer R.J."/>
            <person name="Roedelsperger C."/>
        </authorList>
    </citation>
    <scope>NUCLEOTIDE SEQUENCE [LARGE SCALE GENOMIC DNA]</scope>
    <source>
        <strain evidence="12">OB123</strain>
        <tissue evidence="12">Whole animal</tissue>
    </source>
</reference>
<name>A0A0T6B3H0_9SCAR</name>
<dbReference type="GO" id="GO:0003677">
    <property type="term" value="F:DNA binding"/>
    <property type="evidence" value="ECO:0007669"/>
    <property type="project" value="InterPro"/>
</dbReference>
<dbReference type="InterPro" id="IPR037033">
    <property type="entry name" value="DNA-dir_RNAP_su2_hyb_sf"/>
</dbReference>
<dbReference type="Pfam" id="PF06883">
    <property type="entry name" value="RNA_pol_Rpa2_4"/>
    <property type="match status" value="1"/>
</dbReference>
<evidence type="ECO:0000259" key="9">
    <source>
        <dbReference type="Pfam" id="PF00562"/>
    </source>
</evidence>
<feature type="domain" description="RNA polymerase Rpb2" evidence="10">
    <location>
        <begin position="72"/>
        <end position="135"/>
    </location>
</feature>
<feature type="domain" description="DNA-directed RNA polymerase I subunit RPA2" evidence="11">
    <location>
        <begin position="182"/>
        <end position="239"/>
    </location>
</feature>
<evidence type="ECO:0000256" key="2">
    <source>
        <dbReference type="ARBA" id="ARBA00012418"/>
    </source>
</evidence>
<proteinExistence type="inferred from homology"/>
<dbReference type="GO" id="GO:0005634">
    <property type="term" value="C:nucleus"/>
    <property type="evidence" value="ECO:0007669"/>
    <property type="project" value="InterPro"/>
</dbReference>
<dbReference type="InterPro" id="IPR015712">
    <property type="entry name" value="DNA-dir_RNA_pol_su2"/>
</dbReference>
<dbReference type="Gene3D" id="3.90.1100.10">
    <property type="match status" value="1"/>
</dbReference>
<dbReference type="EC" id="2.7.7.6" evidence="2"/>
<protein>
    <recommendedName>
        <fullName evidence="2">DNA-directed RNA polymerase</fullName>
        <ecNumber evidence="2">2.7.7.6</ecNumber>
    </recommendedName>
</protein>
<dbReference type="GO" id="GO:0032549">
    <property type="term" value="F:ribonucleoside binding"/>
    <property type="evidence" value="ECO:0007669"/>
    <property type="project" value="InterPro"/>
</dbReference>
<sequence>EKLQGWLFGVKQNLLKRATGNINFSLSQNEILIAAKQAGTFENSLEMFFATGNLVSNSGLGLMQDKGLTIVPENINRMRYMSHFKAVHRGAFFQEMRTTEARQLLPDAWGFICPVHTPDGAPCGLLNHLTMNCIVTDIVPKDVLKNIPLVLTELGMIPYDEVDNLKLNLKNCYTTMLDGKILGFVAFNAIETFVNNLRSLKINGEKVPNTMEIVLVPLKKTRSQYPGLFLFTGPARMMRPLINVQTSRIELIGTFEQVYLHVCVNSGEFYKGVTTHMELSKTAFMSNLAHLIPMPDCNQSPRNMYQCQMGKQTMGSACHNWDIQAETKLYRLQTPASPFFRPVHYDNIGLDDFPMGTNAIVAVISYTGYDMEDAMIINKCSEERGLAHGSIYKSEFVELDQPNSYFCRDPSQEQLVDKLDTDGLPYVGRKITEGEPLYCFYNSDESRYMVGKFKSKEDCYVNGVRLCGDFNPKRPKTACITYRVPVSNNFFL</sequence>
<dbReference type="SUPFAM" id="SSF64484">
    <property type="entry name" value="beta and beta-prime subunits of DNA dependent RNA-polymerase"/>
    <property type="match status" value="1"/>
</dbReference>
<comment type="catalytic activity">
    <reaction evidence="7">
        <text>RNA(n) + a ribonucleoside 5'-triphosphate = RNA(n+1) + diphosphate</text>
        <dbReference type="Rhea" id="RHEA:21248"/>
        <dbReference type="Rhea" id="RHEA-COMP:14527"/>
        <dbReference type="Rhea" id="RHEA-COMP:17342"/>
        <dbReference type="ChEBI" id="CHEBI:33019"/>
        <dbReference type="ChEBI" id="CHEBI:61557"/>
        <dbReference type="ChEBI" id="CHEBI:140395"/>
        <dbReference type="EC" id="2.7.7.6"/>
    </reaction>
    <physiologicalReaction direction="left-to-right" evidence="7">
        <dbReference type="Rhea" id="RHEA:21249"/>
    </physiologicalReaction>
</comment>
<comment type="caution">
    <text evidence="12">The sequence shown here is derived from an EMBL/GenBank/DDBJ whole genome shotgun (WGS) entry which is preliminary data.</text>
</comment>
<dbReference type="GO" id="GO:0006351">
    <property type="term" value="P:DNA-templated transcription"/>
    <property type="evidence" value="ECO:0007669"/>
    <property type="project" value="InterPro"/>
</dbReference>
<dbReference type="PANTHER" id="PTHR20856">
    <property type="entry name" value="DNA-DIRECTED RNA POLYMERASE I SUBUNIT 2"/>
    <property type="match status" value="1"/>
</dbReference>
<evidence type="ECO:0000256" key="1">
    <source>
        <dbReference type="ARBA" id="ARBA00006835"/>
    </source>
</evidence>
<evidence type="ECO:0000256" key="6">
    <source>
        <dbReference type="ARBA" id="ARBA00023163"/>
    </source>
</evidence>
<keyword evidence="4" id="KW-0808">Transferase</keyword>
<evidence type="ECO:0000256" key="5">
    <source>
        <dbReference type="ARBA" id="ARBA00022695"/>
    </source>
</evidence>
<keyword evidence="3" id="KW-0240">DNA-directed RNA polymerase</keyword>
<dbReference type="OrthoDB" id="10248617at2759"/>
<dbReference type="InterPro" id="IPR007645">
    <property type="entry name" value="RNA_pol_Rpb2_3"/>
</dbReference>
<dbReference type="Gene3D" id="2.40.50.150">
    <property type="match status" value="1"/>
</dbReference>
<keyword evidence="6" id="KW-0804">Transcription</keyword>
<dbReference type="Pfam" id="PF00562">
    <property type="entry name" value="RNA_pol_Rpb2_6"/>
    <property type="match status" value="1"/>
</dbReference>
<evidence type="ECO:0000313" key="13">
    <source>
        <dbReference type="Proteomes" id="UP000051574"/>
    </source>
</evidence>
<evidence type="ECO:0000256" key="8">
    <source>
        <dbReference type="RuleBase" id="RU000434"/>
    </source>
</evidence>
<dbReference type="InterPro" id="IPR007120">
    <property type="entry name" value="DNA-dir_RNAP_su2_dom"/>
</dbReference>
<feature type="non-terminal residue" evidence="12">
    <location>
        <position position="1"/>
    </location>
</feature>
<dbReference type="AlphaFoldDB" id="A0A0T6B3H0"/>
<dbReference type="Pfam" id="PF04565">
    <property type="entry name" value="RNA_pol_Rpb2_3"/>
    <property type="match status" value="1"/>
</dbReference>
<dbReference type="InterPro" id="IPR014724">
    <property type="entry name" value="RNA_pol_RPB2_OB-fold"/>
</dbReference>